<dbReference type="AlphaFoldDB" id="A0A132NZT3"/>
<dbReference type="InterPro" id="IPR046357">
    <property type="entry name" value="PPIase_dom_sf"/>
</dbReference>
<accession>A0A132NZT3</accession>
<name>A0A132NZT3_GIAIN</name>
<feature type="region of interest" description="Disordered" evidence="6">
    <location>
        <begin position="217"/>
        <end position="243"/>
    </location>
</feature>
<evidence type="ECO:0000256" key="6">
    <source>
        <dbReference type="SAM" id="MobiDB-lite"/>
    </source>
</evidence>
<dbReference type="OrthoDB" id="1902587at2759"/>
<feature type="domain" description="PPIase FKBP-type" evidence="7">
    <location>
        <begin position="267"/>
        <end position="356"/>
    </location>
</feature>
<gene>
    <name evidence="8" type="ORF">QR46_0309</name>
</gene>
<proteinExistence type="predicted"/>
<dbReference type="InterPro" id="IPR001179">
    <property type="entry name" value="PPIase_FKBP_dom"/>
</dbReference>
<dbReference type="PANTHER" id="PTHR43811">
    <property type="entry name" value="FKBP-TYPE PEPTIDYL-PROLYL CIS-TRANS ISOMERASE FKPA"/>
    <property type="match status" value="1"/>
</dbReference>
<evidence type="ECO:0000313" key="9">
    <source>
        <dbReference type="Proteomes" id="UP000070089"/>
    </source>
</evidence>
<dbReference type="GO" id="GO:0003755">
    <property type="term" value="F:peptidyl-prolyl cis-trans isomerase activity"/>
    <property type="evidence" value="ECO:0007669"/>
    <property type="project" value="UniProtKB-KW"/>
</dbReference>
<dbReference type="PANTHER" id="PTHR43811:SF19">
    <property type="entry name" value="39 KDA FK506-BINDING NUCLEAR PROTEIN"/>
    <property type="match status" value="1"/>
</dbReference>
<dbReference type="SUPFAM" id="SSF54534">
    <property type="entry name" value="FKBP-like"/>
    <property type="match status" value="1"/>
</dbReference>
<dbReference type="Gene3D" id="2.60.120.340">
    <property type="entry name" value="Nucleoplasmin core domain"/>
    <property type="match status" value="1"/>
</dbReference>
<evidence type="ECO:0000256" key="1">
    <source>
        <dbReference type="ARBA" id="ARBA00000971"/>
    </source>
</evidence>
<dbReference type="Proteomes" id="UP000070089">
    <property type="component" value="Unassembled WGS sequence"/>
</dbReference>
<evidence type="ECO:0000313" key="8">
    <source>
        <dbReference type="EMBL" id="KWX15589.1"/>
    </source>
</evidence>
<dbReference type="InterPro" id="IPR036824">
    <property type="entry name" value="Nucleoplasmin_core_dom_sf"/>
</dbReference>
<feature type="compositionally biased region" description="Basic and acidic residues" evidence="6">
    <location>
        <begin position="228"/>
        <end position="243"/>
    </location>
</feature>
<sequence>MPGPDRNAPPADKELDNDMYMDMPMGEEEDDANRALGRVISRGLHFSVPFSFKLSKDKSSALLPLEFNALTTITSISLSADNSSSKKHIIELCHGAKHSEFKTVIARLLPGVIETVVPGLSLSAHTERAKLNLLYGEGPVDVTGTIEMDLSKDREVREYMAENDMMSMSDDEHGDLGANKYDSGDNDDRAAVRAQIKRKLIENACEEPKRKVEPTVTFSDVTKASSTPKEEKPASKSKSSAERTFREVRGVKICDVKEGSGPALTQGKKASVTYVLRLGNETGKIIDQTTDNRKFKFRLGEGSVISGWEIGASGMKVGGKRILIIPPHLAYGKKGSPPEIPPNSTLYFELQLHNIN</sequence>
<protein>
    <recommendedName>
        <fullName evidence="2 5">peptidylprolyl isomerase</fullName>
        <ecNumber evidence="2 5">5.2.1.8</ecNumber>
    </recommendedName>
</protein>
<feature type="region of interest" description="Disordered" evidence="6">
    <location>
        <begin position="1"/>
        <end position="22"/>
    </location>
</feature>
<evidence type="ECO:0000256" key="5">
    <source>
        <dbReference type="PROSITE-ProRule" id="PRU00277"/>
    </source>
</evidence>
<evidence type="ECO:0000256" key="4">
    <source>
        <dbReference type="ARBA" id="ARBA00023235"/>
    </source>
</evidence>
<evidence type="ECO:0000256" key="3">
    <source>
        <dbReference type="ARBA" id="ARBA00023110"/>
    </source>
</evidence>
<reference evidence="8 9" key="1">
    <citation type="journal article" date="2015" name="Mol. Biochem. Parasitol.">
        <title>Identification of polymorphic genes for use in assemblage B genotyping assays through comparative genomics of multiple assemblage B Giardia duodenalis isolates.</title>
        <authorList>
            <person name="Wielinga C."/>
            <person name="Thompson R.C."/>
            <person name="Monis P."/>
            <person name="Ryan U."/>
        </authorList>
    </citation>
    <scope>NUCLEOTIDE SEQUENCE [LARGE SCALE GENOMIC DNA]</scope>
    <source>
        <strain evidence="8 9">BAH15c1</strain>
    </source>
</reference>
<dbReference type="Pfam" id="PF00254">
    <property type="entry name" value="FKBP_C"/>
    <property type="match status" value="1"/>
</dbReference>
<dbReference type="EMBL" id="JXTI01000005">
    <property type="protein sequence ID" value="KWX15589.1"/>
    <property type="molecule type" value="Genomic_DNA"/>
</dbReference>
<evidence type="ECO:0000256" key="2">
    <source>
        <dbReference type="ARBA" id="ARBA00013194"/>
    </source>
</evidence>
<dbReference type="EC" id="5.2.1.8" evidence="2 5"/>
<organism evidence="8 9">
    <name type="scientific">Giardia duodenalis assemblage B</name>
    <dbReference type="NCBI Taxonomy" id="1394984"/>
    <lineage>
        <taxon>Eukaryota</taxon>
        <taxon>Metamonada</taxon>
        <taxon>Diplomonadida</taxon>
        <taxon>Hexamitidae</taxon>
        <taxon>Giardiinae</taxon>
        <taxon>Giardia</taxon>
    </lineage>
</organism>
<comment type="caution">
    <text evidence="8">The sequence shown here is derived from an EMBL/GenBank/DDBJ whole genome shotgun (WGS) entry which is preliminary data.</text>
</comment>
<keyword evidence="4 5" id="KW-0413">Isomerase</keyword>
<dbReference type="PROSITE" id="PS50059">
    <property type="entry name" value="FKBP_PPIASE"/>
    <property type="match status" value="1"/>
</dbReference>
<dbReference type="SUPFAM" id="SSF69203">
    <property type="entry name" value="Nucleoplasmin-like core domain"/>
    <property type="match status" value="1"/>
</dbReference>
<dbReference type="Gene3D" id="3.10.50.40">
    <property type="match status" value="1"/>
</dbReference>
<evidence type="ECO:0000259" key="7">
    <source>
        <dbReference type="PROSITE" id="PS50059"/>
    </source>
</evidence>
<keyword evidence="3 5" id="KW-0697">Rotamase</keyword>
<dbReference type="VEuPathDB" id="GiardiaDB:QR46_0309"/>
<comment type="catalytic activity">
    <reaction evidence="1 5">
        <text>[protein]-peptidylproline (omega=180) = [protein]-peptidylproline (omega=0)</text>
        <dbReference type="Rhea" id="RHEA:16237"/>
        <dbReference type="Rhea" id="RHEA-COMP:10747"/>
        <dbReference type="Rhea" id="RHEA-COMP:10748"/>
        <dbReference type="ChEBI" id="CHEBI:83833"/>
        <dbReference type="ChEBI" id="CHEBI:83834"/>
        <dbReference type="EC" id="5.2.1.8"/>
    </reaction>
</comment>